<dbReference type="SMART" id="SM00091">
    <property type="entry name" value="PAS"/>
    <property type="match status" value="1"/>
</dbReference>
<gene>
    <name evidence="6" type="ORF">TBH_C1380</name>
</gene>
<dbReference type="Pfam" id="PF13188">
    <property type="entry name" value="PAS_8"/>
    <property type="match status" value="1"/>
</dbReference>
<feature type="domain" description="Histidine kinase" evidence="4">
    <location>
        <begin position="182"/>
        <end position="390"/>
    </location>
</feature>
<dbReference type="GO" id="GO:0000155">
    <property type="term" value="F:phosphorelay sensor kinase activity"/>
    <property type="evidence" value="ECO:0007669"/>
    <property type="project" value="InterPro"/>
</dbReference>
<dbReference type="CDD" id="cd00075">
    <property type="entry name" value="HATPase"/>
    <property type="match status" value="1"/>
</dbReference>
<name>A0A7U6JI12_9GAMM</name>
<dbReference type="SUPFAM" id="SSF55874">
    <property type="entry name" value="ATPase domain of HSP90 chaperone/DNA topoisomerase II/histidine kinase"/>
    <property type="match status" value="1"/>
</dbReference>
<evidence type="ECO:0000259" key="4">
    <source>
        <dbReference type="PROSITE" id="PS50109"/>
    </source>
</evidence>
<dbReference type="InterPro" id="IPR035965">
    <property type="entry name" value="PAS-like_dom_sf"/>
</dbReference>
<reference evidence="6 7" key="1">
    <citation type="journal article" date="2014" name="PLoS ONE">
        <title>Physiological and genomic features of a novel sulfur-oxidizing gammaproteobacterium belonging to a previously uncultivated symbiotic lineage isolated from a hydrothermal vent.</title>
        <authorList>
            <person name="Nunoura T."/>
            <person name="Takaki Y."/>
            <person name="Kazama H."/>
            <person name="Kakuta J."/>
            <person name="Shimamura S."/>
            <person name="Makita H."/>
            <person name="Hirai M."/>
            <person name="Miyazaki M."/>
            <person name="Takai K."/>
        </authorList>
    </citation>
    <scope>NUCLEOTIDE SEQUENCE [LARGE SCALE GENOMIC DNA]</scope>
    <source>
        <strain evidence="6 7">Hiromi1</strain>
    </source>
</reference>
<dbReference type="Gene3D" id="1.10.287.130">
    <property type="match status" value="1"/>
</dbReference>
<keyword evidence="7" id="KW-1185">Reference proteome</keyword>
<dbReference type="Pfam" id="PF00512">
    <property type="entry name" value="HisKA"/>
    <property type="match status" value="1"/>
</dbReference>
<proteinExistence type="predicted"/>
<dbReference type="Gene3D" id="3.30.565.10">
    <property type="entry name" value="Histidine kinase-like ATPase, C-terminal domain"/>
    <property type="match status" value="1"/>
</dbReference>
<dbReference type="PRINTS" id="PR00344">
    <property type="entry name" value="BCTRLSENSOR"/>
</dbReference>
<dbReference type="InterPro" id="IPR036890">
    <property type="entry name" value="HATPase_C_sf"/>
</dbReference>
<keyword evidence="6" id="KW-0418">Kinase</keyword>
<dbReference type="Pfam" id="PF02518">
    <property type="entry name" value="HATPase_c"/>
    <property type="match status" value="1"/>
</dbReference>
<evidence type="ECO:0000256" key="1">
    <source>
        <dbReference type="ARBA" id="ARBA00000085"/>
    </source>
</evidence>
<evidence type="ECO:0000256" key="2">
    <source>
        <dbReference type="ARBA" id="ARBA00012438"/>
    </source>
</evidence>
<comment type="catalytic activity">
    <reaction evidence="1">
        <text>ATP + protein L-histidine = ADP + protein N-phospho-L-histidine.</text>
        <dbReference type="EC" id="2.7.13.3"/>
    </reaction>
</comment>
<dbReference type="PROSITE" id="PS50109">
    <property type="entry name" value="HIS_KIN"/>
    <property type="match status" value="1"/>
</dbReference>
<dbReference type="EC" id="2.7.13.3" evidence="2"/>
<dbReference type="KEGG" id="tbn:TBH_C1380"/>
<dbReference type="Proteomes" id="UP000031631">
    <property type="component" value="Chromosome"/>
</dbReference>
<dbReference type="SMART" id="SM00388">
    <property type="entry name" value="HisKA"/>
    <property type="match status" value="1"/>
</dbReference>
<dbReference type="CDD" id="cd00130">
    <property type="entry name" value="PAS"/>
    <property type="match status" value="1"/>
</dbReference>
<evidence type="ECO:0000313" key="6">
    <source>
        <dbReference type="EMBL" id="BAO44303.1"/>
    </source>
</evidence>
<dbReference type="CDD" id="cd00082">
    <property type="entry name" value="HisKA"/>
    <property type="match status" value="1"/>
</dbReference>
<dbReference type="SMART" id="SM00387">
    <property type="entry name" value="HATPase_c"/>
    <property type="match status" value="1"/>
</dbReference>
<organism evidence="6 7">
    <name type="scientific">Thiolapillus brandeum</name>
    <dbReference type="NCBI Taxonomy" id="1076588"/>
    <lineage>
        <taxon>Bacteria</taxon>
        <taxon>Pseudomonadati</taxon>
        <taxon>Pseudomonadota</taxon>
        <taxon>Gammaproteobacteria</taxon>
        <taxon>Chromatiales</taxon>
        <taxon>Sedimenticolaceae</taxon>
        <taxon>Thiolapillus</taxon>
    </lineage>
</organism>
<dbReference type="InterPro" id="IPR003661">
    <property type="entry name" value="HisK_dim/P_dom"/>
</dbReference>
<dbReference type="SUPFAM" id="SSF47384">
    <property type="entry name" value="Homodimeric domain of signal transducing histidine kinase"/>
    <property type="match status" value="1"/>
</dbReference>
<dbReference type="AlphaFoldDB" id="A0A7U6JI12"/>
<protein>
    <recommendedName>
        <fullName evidence="2">histidine kinase</fullName>
        <ecNumber evidence="2">2.7.13.3</ecNumber>
    </recommendedName>
</protein>
<evidence type="ECO:0000313" key="7">
    <source>
        <dbReference type="Proteomes" id="UP000031631"/>
    </source>
</evidence>
<dbReference type="EMBL" id="AP012273">
    <property type="protein sequence ID" value="BAO44303.1"/>
    <property type="molecule type" value="Genomic_DNA"/>
</dbReference>
<dbReference type="InterPro" id="IPR004358">
    <property type="entry name" value="Sig_transdc_His_kin-like_C"/>
</dbReference>
<keyword evidence="3" id="KW-0597">Phosphoprotein</keyword>
<dbReference type="InterPro" id="IPR000014">
    <property type="entry name" value="PAS"/>
</dbReference>
<accession>A0A7U6JI12</accession>
<sequence length="425" mass="46962">MTELTRGILIMGASTPTAKQLEDAFQAFNQLSRELSGSYSDLQNQVVKLTAELNRARDEKLTELLERERLAERLDKMLQALPAGVLVLDAREKILDANRQAREMLGTGLIGGNWSETSLSAFVHGGNELRLKDGRWISISTNHLDNDGGKIVLLTDISETRRLQHLLNQHQRLTALGEMSARLAHQVRTPLSTLLLYLPQLENESLEQGKRKELVSRMRDCLHHMEQTTLNMLAYARRDHERREPIVLREVIDSLLDTMANELERREAALEIFQEAGDISVMGNRDAFLGALVNLLDNALEACETQPKLKLKVWCSEGGIVAVDLLDNGVGIPETAIGHVFEPFFTTRSSGTGLGLAVAKAVIHGMGGTIGLQSAPGEGTRVRIRIPTRESQPALPAQMLPREISPESGKAIPVLEVPVTMENMA</sequence>
<evidence type="ECO:0000259" key="5">
    <source>
        <dbReference type="PROSITE" id="PS50112"/>
    </source>
</evidence>
<evidence type="ECO:0000256" key="3">
    <source>
        <dbReference type="ARBA" id="ARBA00022553"/>
    </source>
</evidence>
<dbReference type="PANTHER" id="PTHR43065:SF29">
    <property type="entry name" value="SENSOR PROTEIN KINASE FLES"/>
    <property type="match status" value="1"/>
</dbReference>
<dbReference type="PROSITE" id="PS50112">
    <property type="entry name" value="PAS"/>
    <property type="match status" value="1"/>
</dbReference>
<dbReference type="InterPro" id="IPR003594">
    <property type="entry name" value="HATPase_dom"/>
</dbReference>
<dbReference type="Gene3D" id="3.30.450.20">
    <property type="entry name" value="PAS domain"/>
    <property type="match status" value="1"/>
</dbReference>
<dbReference type="PANTHER" id="PTHR43065">
    <property type="entry name" value="SENSOR HISTIDINE KINASE"/>
    <property type="match status" value="1"/>
</dbReference>
<dbReference type="InterPro" id="IPR036097">
    <property type="entry name" value="HisK_dim/P_sf"/>
</dbReference>
<keyword evidence="6" id="KW-0808">Transferase</keyword>
<dbReference type="InterPro" id="IPR005467">
    <property type="entry name" value="His_kinase_dom"/>
</dbReference>
<feature type="domain" description="PAS" evidence="5">
    <location>
        <begin position="70"/>
        <end position="106"/>
    </location>
</feature>
<dbReference type="SUPFAM" id="SSF55785">
    <property type="entry name" value="PYP-like sensor domain (PAS domain)"/>
    <property type="match status" value="1"/>
</dbReference>